<dbReference type="EMBL" id="KN840463">
    <property type="protein sequence ID" value="KIP09649.1"/>
    <property type="molecule type" value="Genomic_DNA"/>
</dbReference>
<sequence>MHKCLDKDLIQREIFLHVYEPSWHWPEEPRWNRRDVANLALTCSAFYESAMDILWSHLDNLGPLIRTMSPQVWSVRNFSSYGDGQRDVTYVALVQEPSTDDWNTFLKYAQRVQSLRFAVSQDHTLFAGRDAKAYFHRRIHWNILKSFNMHFTSLMVTHGPADIFPRLRSLSFYVCSSSGWTLAALLNILLCRGESLQRIHISFESSAGAEFERVGDIRPLILIHMLCDSISEHCSNLQEIHITQSPCFVRLQDTPLIMTSAPSEIADVITNLHHLSYLNISHVLIELPLLESLKGFAHLAHLAITVNEDTIRNYPFYDDLTFPALRQLTLDVDDLQSGTAALTNIFGSCGLVQIKILAPETCMEAEQLESFYKVVARFASLEDLRLGLRHAEWNGLRRVVDLSILTALFPLRDLHTFHIYSCASRSCAPAPNINGVLTVATTHILATAWPHLRSLRFQSSDDTYGHHEGMRVGVAMPSSTSLELLCSIQRSFPRLRDLSLCLDGGPQGMPSDELLQLCTSAPDHPLEFLSIGSPSKWIDYSTSHSEAIAVVLFALFPHIQNIHSRVPRDWMVVKEMYSFLQEGLDPSVQYLAARQQSYRCLRMCGMYEYVEEGVLELRLS</sequence>
<dbReference type="InterPro" id="IPR032675">
    <property type="entry name" value="LRR_dom_sf"/>
</dbReference>
<dbReference type="Proteomes" id="UP000053257">
    <property type="component" value="Unassembled WGS sequence"/>
</dbReference>
<evidence type="ECO:0000313" key="2">
    <source>
        <dbReference type="Proteomes" id="UP000053257"/>
    </source>
</evidence>
<evidence type="ECO:0000313" key="1">
    <source>
        <dbReference type="EMBL" id="KIP09649.1"/>
    </source>
</evidence>
<accession>A0A0C3NW78</accession>
<dbReference type="Gene3D" id="3.80.10.10">
    <property type="entry name" value="Ribonuclease Inhibitor"/>
    <property type="match status" value="1"/>
</dbReference>
<dbReference type="SUPFAM" id="SSF52047">
    <property type="entry name" value="RNI-like"/>
    <property type="match status" value="1"/>
</dbReference>
<protein>
    <submittedName>
        <fullName evidence="1">Uncharacterized protein</fullName>
    </submittedName>
</protein>
<organism evidence="1 2">
    <name type="scientific">Phlebiopsis gigantea (strain 11061_1 CR5-6)</name>
    <name type="common">White-rot fungus</name>
    <name type="synonym">Peniophora gigantea</name>
    <dbReference type="NCBI Taxonomy" id="745531"/>
    <lineage>
        <taxon>Eukaryota</taxon>
        <taxon>Fungi</taxon>
        <taxon>Dikarya</taxon>
        <taxon>Basidiomycota</taxon>
        <taxon>Agaricomycotina</taxon>
        <taxon>Agaricomycetes</taxon>
        <taxon>Polyporales</taxon>
        <taxon>Phanerochaetaceae</taxon>
        <taxon>Phlebiopsis</taxon>
    </lineage>
</organism>
<gene>
    <name evidence="1" type="ORF">PHLGIDRAFT_307054</name>
</gene>
<proteinExistence type="predicted"/>
<name>A0A0C3NW78_PHLG1</name>
<keyword evidence="2" id="KW-1185">Reference proteome</keyword>
<reference evidence="1 2" key="1">
    <citation type="journal article" date="2014" name="PLoS Genet.">
        <title>Analysis of the Phlebiopsis gigantea genome, transcriptome and secretome provides insight into its pioneer colonization strategies of wood.</title>
        <authorList>
            <person name="Hori C."/>
            <person name="Ishida T."/>
            <person name="Igarashi K."/>
            <person name="Samejima M."/>
            <person name="Suzuki H."/>
            <person name="Master E."/>
            <person name="Ferreira P."/>
            <person name="Ruiz-Duenas F.J."/>
            <person name="Held B."/>
            <person name="Canessa P."/>
            <person name="Larrondo L.F."/>
            <person name="Schmoll M."/>
            <person name="Druzhinina I.S."/>
            <person name="Kubicek C.P."/>
            <person name="Gaskell J.A."/>
            <person name="Kersten P."/>
            <person name="St John F."/>
            <person name="Glasner J."/>
            <person name="Sabat G."/>
            <person name="Splinter BonDurant S."/>
            <person name="Syed K."/>
            <person name="Yadav J."/>
            <person name="Mgbeahuruike A.C."/>
            <person name="Kovalchuk A."/>
            <person name="Asiegbu F.O."/>
            <person name="Lackner G."/>
            <person name="Hoffmeister D."/>
            <person name="Rencoret J."/>
            <person name="Gutierrez A."/>
            <person name="Sun H."/>
            <person name="Lindquist E."/>
            <person name="Barry K."/>
            <person name="Riley R."/>
            <person name="Grigoriev I.V."/>
            <person name="Henrissat B."/>
            <person name="Kues U."/>
            <person name="Berka R.M."/>
            <person name="Martinez A.T."/>
            <person name="Covert S.F."/>
            <person name="Blanchette R.A."/>
            <person name="Cullen D."/>
        </authorList>
    </citation>
    <scope>NUCLEOTIDE SEQUENCE [LARGE SCALE GENOMIC DNA]</scope>
    <source>
        <strain evidence="1 2">11061_1 CR5-6</strain>
    </source>
</reference>
<dbReference type="OrthoDB" id="2757320at2759"/>
<dbReference type="HOGENOM" id="CLU_021164_0_2_1"/>
<dbReference type="AlphaFoldDB" id="A0A0C3NW78"/>